<organism evidence="2 3">
    <name type="scientific">Nocardioides pinisoli</name>
    <dbReference type="NCBI Taxonomy" id="2950279"/>
    <lineage>
        <taxon>Bacteria</taxon>
        <taxon>Bacillati</taxon>
        <taxon>Actinomycetota</taxon>
        <taxon>Actinomycetes</taxon>
        <taxon>Propionibacteriales</taxon>
        <taxon>Nocardioidaceae</taxon>
        <taxon>Nocardioides</taxon>
    </lineage>
</organism>
<proteinExistence type="predicted"/>
<evidence type="ECO:0000313" key="3">
    <source>
        <dbReference type="Proteomes" id="UP001204524"/>
    </source>
</evidence>
<dbReference type="SUPFAM" id="SSF53474">
    <property type="entry name" value="alpha/beta-Hydrolases"/>
    <property type="match status" value="1"/>
</dbReference>
<protein>
    <submittedName>
        <fullName evidence="2">Alpha/beta fold hydrolase</fullName>
    </submittedName>
</protein>
<dbReference type="Proteomes" id="UP001204524">
    <property type="component" value="Unassembled WGS sequence"/>
</dbReference>
<sequence>MLLLHGLGATGAVWHGALDAARTTDLPGALAPDLPGHGAAAWASSYSFGTHAEVVLPLLEAFDRPVPVVGHSMGGVVALELAVLAPERVSRVVGLGIKVSWPPDDAARALAMADRPVTSYDTRDAAVERFLRVSGLAGLVPTDDPMVDGAVVDREAVGEGSGWRLAQDPRTFGVGVPDMAGLLAGASCPVVLARGEHDAMVSHRQLAELVADPVTLPGLGHNAHVEDPAAVLALV</sequence>
<name>A0ABT1L479_9ACTN</name>
<dbReference type="InterPro" id="IPR050266">
    <property type="entry name" value="AB_hydrolase_sf"/>
</dbReference>
<dbReference type="GO" id="GO:0016787">
    <property type="term" value="F:hydrolase activity"/>
    <property type="evidence" value="ECO:0007669"/>
    <property type="project" value="UniProtKB-KW"/>
</dbReference>
<keyword evidence="2" id="KW-0378">Hydrolase</keyword>
<keyword evidence="3" id="KW-1185">Reference proteome</keyword>
<dbReference type="PRINTS" id="PR00412">
    <property type="entry name" value="EPOXHYDRLASE"/>
</dbReference>
<dbReference type="PANTHER" id="PTHR43798">
    <property type="entry name" value="MONOACYLGLYCEROL LIPASE"/>
    <property type="match status" value="1"/>
</dbReference>
<dbReference type="PANTHER" id="PTHR43798:SF33">
    <property type="entry name" value="HYDROLASE, PUTATIVE (AFU_ORTHOLOGUE AFUA_2G14860)-RELATED"/>
    <property type="match status" value="1"/>
</dbReference>
<gene>
    <name evidence="2" type="ORF">NCI01_18420</name>
</gene>
<dbReference type="PRINTS" id="PR00111">
    <property type="entry name" value="ABHYDROLASE"/>
</dbReference>
<dbReference type="EMBL" id="JANARS010000009">
    <property type="protein sequence ID" value="MCP3423786.1"/>
    <property type="molecule type" value="Genomic_DNA"/>
</dbReference>
<dbReference type="InterPro" id="IPR029058">
    <property type="entry name" value="AB_hydrolase_fold"/>
</dbReference>
<evidence type="ECO:0000259" key="1">
    <source>
        <dbReference type="Pfam" id="PF12697"/>
    </source>
</evidence>
<dbReference type="Pfam" id="PF12697">
    <property type="entry name" value="Abhydrolase_6"/>
    <property type="match status" value="1"/>
</dbReference>
<feature type="domain" description="AB hydrolase-1" evidence="1">
    <location>
        <begin position="2"/>
        <end position="233"/>
    </location>
</feature>
<dbReference type="InterPro" id="IPR000073">
    <property type="entry name" value="AB_hydrolase_1"/>
</dbReference>
<accession>A0ABT1L479</accession>
<evidence type="ECO:0000313" key="2">
    <source>
        <dbReference type="EMBL" id="MCP3423786.1"/>
    </source>
</evidence>
<dbReference type="RefSeq" id="WP_254182951.1">
    <property type="nucleotide sequence ID" value="NZ_JANARS010000009.1"/>
</dbReference>
<comment type="caution">
    <text evidence="2">The sequence shown here is derived from an EMBL/GenBank/DDBJ whole genome shotgun (WGS) entry which is preliminary data.</text>
</comment>
<dbReference type="Gene3D" id="3.40.50.1820">
    <property type="entry name" value="alpha/beta hydrolase"/>
    <property type="match status" value="1"/>
</dbReference>
<dbReference type="InterPro" id="IPR000639">
    <property type="entry name" value="Epox_hydrolase-like"/>
</dbReference>
<reference evidence="2 3" key="1">
    <citation type="submission" date="2022-06" db="EMBL/GenBank/DDBJ databases">
        <authorList>
            <person name="So Y."/>
        </authorList>
    </citation>
    <scope>NUCLEOTIDE SEQUENCE [LARGE SCALE GENOMIC DNA]</scope>
    <source>
        <strain evidence="2 3">STR3</strain>
    </source>
</reference>